<dbReference type="SUPFAM" id="SSF53167">
    <property type="entry name" value="Purine and uridine phosphorylases"/>
    <property type="match status" value="1"/>
</dbReference>
<dbReference type="PROSITE" id="PS01240">
    <property type="entry name" value="PNP_MTAP_2"/>
    <property type="match status" value="1"/>
</dbReference>
<feature type="domain" description="Nucleoside phosphorylase" evidence="5">
    <location>
        <begin position="5"/>
        <end position="248"/>
    </location>
</feature>
<evidence type="ECO:0000256" key="2">
    <source>
        <dbReference type="ARBA" id="ARBA00022679"/>
    </source>
</evidence>
<feature type="binding site" evidence="4">
    <location>
        <position position="12"/>
    </location>
    <ligand>
        <name>phosphate</name>
        <dbReference type="ChEBI" id="CHEBI:43474"/>
    </ligand>
</feature>
<evidence type="ECO:0000256" key="3">
    <source>
        <dbReference type="ARBA" id="ARBA00022726"/>
    </source>
</evidence>
<feature type="binding site" evidence="4">
    <location>
        <begin position="54"/>
        <end position="55"/>
    </location>
    <ligand>
        <name>phosphate</name>
        <dbReference type="ChEBI" id="CHEBI:43474"/>
    </ligand>
</feature>
<proteinExistence type="evidence at transcript level"/>
<dbReference type="HAMAP" id="MF_01963">
    <property type="entry name" value="MTAP"/>
    <property type="match status" value="1"/>
</dbReference>
<sequence length="272" mass="29995">MSKVKVGIIGGTGLDDPQLLLSKSEIDVDTPYGKPSSLLTVGELNGVPVVLISRHGKNHSIAPSQINYRANIWALKEIGCTHILATNACGSLKENYKIGDLIILDQFIDRTFKRESTFYSGLPNDLPGVQHIPMGEPFCEYTRNVLIEATKSCGFDMHERGNIVIIEGPRFSTRAESKMFQLWGGDLVGMTTVPEVCLAKEVGISYSSIAMVTDYDAWRDGDHVTVEQVAKVLHENAEKAKNVLLTAITLIGKKNWDEVIEKNKLCSRMAVM</sequence>
<dbReference type="InterPro" id="IPR010044">
    <property type="entry name" value="MTAP"/>
</dbReference>
<feature type="binding site" evidence="4">
    <location>
        <position position="190"/>
    </location>
    <ligand>
        <name>substrate</name>
    </ligand>
</feature>
<comment type="catalytic activity">
    <reaction evidence="4">
        <text>S-methyl-5'-thioadenosine + phosphate = 5-(methylsulfanyl)-alpha-D-ribose 1-phosphate + adenine</text>
        <dbReference type="Rhea" id="RHEA:11852"/>
        <dbReference type="ChEBI" id="CHEBI:16708"/>
        <dbReference type="ChEBI" id="CHEBI:17509"/>
        <dbReference type="ChEBI" id="CHEBI:43474"/>
        <dbReference type="ChEBI" id="CHEBI:58533"/>
        <dbReference type="EC" id="2.4.2.28"/>
    </reaction>
</comment>
<feature type="binding site" evidence="4">
    <location>
        <begin position="214"/>
        <end position="216"/>
    </location>
    <ligand>
        <name>substrate</name>
    </ligand>
</feature>
<gene>
    <name evidence="6" type="primary">MTAP</name>
</gene>
<dbReference type="NCBIfam" id="TIGR01694">
    <property type="entry name" value="MTAP"/>
    <property type="match status" value="1"/>
</dbReference>
<feature type="site" description="Important for substrate specificity" evidence="4">
    <location>
        <position position="172"/>
    </location>
</feature>
<dbReference type="OrthoDB" id="431409at2759"/>
<reference evidence="6" key="1">
    <citation type="journal article" date="2013" name="Genome Biol. Evol.">
        <title>Punctuated emergences of genetic and phenotypic innovations in eumetazoan, bilaterian, euteleostome, and hominidae ancestors.</title>
        <authorList>
            <person name="Wenger Y."/>
            <person name="Galliot B."/>
        </authorList>
    </citation>
    <scope>NUCLEOTIDE SEQUENCE</scope>
    <source>
        <tissue evidence="6">Whole animals</tissue>
    </source>
</reference>
<dbReference type="CDD" id="cd09010">
    <property type="entry name" value="MTAP_SsMTAPII_like_MTIP"/>
    <property type="match status" value="1"/>
</dbReference>
<comment type="caution">
    <text evidence="4">Lacks conserved residue(s) required for the propagation of feature annotation.</text>
</comment>
<dbReference type="EMBL" id="HAAD01003998">
    <property type="protein sequence ID" value="CDG70230.1"/>
    <property type="molecule type" value="mRNA"/>
</dbReference>
<dbReference type="EC" id="2.4.2.28" evidence="4"/>
<dbReference type="UniPathway" id="UPA00904">
    <property type="reaction ID" value="UER00873"/>
</dbReference>
<organism evidence="6">
    <name type="scientific">Hydra vulgaris</name>
    <name type="common">Hydra</name>
    <name type="synonym">Hydra attenuata</name>
    <dbReference type="NCBI Taxonomy" id="6087"/>
    <lineage>
        <taxon>Eukaryota</taxon>
        <taxon>Metazoa</taxon>
        <taxon>Cnidaria</taxon>
        <taxon>Hydrozoa</taxon>
        <taxon>Hydroidolina</taxon>
        <taxon>Anthoathecata</taxon>
        <taxon>Aplanulata</taxon>
        <taxon>Hydridae</taxon>
        <taxon>Hydra</taxon>
    </lineage>
</organism>
<keyword evidence="2 4" id="KW-0808">Transferase</keyword>
<dbReference type="PANTHER" id="PTHR42679">
    <property type="entry name" value="S-METHYL-5'-THIOADENOSINE PHOSPHORYLASE"/>
    <property type="match status" value="1"/>
</dbReference>
<evidence type="ECO:0000256" key="1">
    <source>
        <dbReference type="ARBA" id="ARBA00022676"/>
    </source>
</evidence>
<comment type="similarity">
    <text evidence="4">Belongs to the PNP/MTAP phosphorylase family. MTAP subfamily.</text>
</comment>
<keyword evidence="4" id="KW-0963">Cytoplasm</keyword>
<feature type="binding site" evidence="4">
    <location>
        <position position="191"/>
    </location>
    <ligand>
        <name>phosphate</name>
        <dbReference type="ChEBI" id="CHEBI:43474"/>
    </ligand>
</feature>
<evidence type="ECO:0000259" key="5">
    <source>
        <dbReference type="Pfam" id="PF01048"/>
    </source>
</evidence>
<feature type="site" description="Important for substrate specificity" evidence="4">
    <location>
        <position position="226"/>
    </location>
</feature>
<evidence type="ECO:0000256" key="4">
    <source>
        <dbReference type="HAMAP-Rule" id="MF_03155"/>
    </source>
</evidence>
<keyword evidence="4" id="KW-0539">Nucleus</keyword>
<name>T2ME87_HYDVU</name>
<accession>T2ME87</accession>
<dbReference type="InterPro" id="IPR000845">
    <property type="entry name" value="Nucleoside_phosphorylase_d"/>
</dbReference>
<dbReference type="KEGG" id="hmg:100198432"/>
<keyword evidence="3 4" id="KW-0660">Purine salvage</keyword>
<comment type="function">
    <text evidence="4">Catalyzes the reversible phosphorylation of S-methyl-5'-thioadenosine (MTA) to adenine and 5-methylthioribose-1-phosphate. Involved in the breakdown of MTA, a major by-product of polyamine biosynthesis. Responsible for the first step in the methionine salvage pathway after MTA has been generated from S-adenosylmethionine. Has broad substrate specificity with 6-aminopurine nucleosides as preferred substrates.</text>
</comment>
<dbReference type="FunFam" id="3.40.50.1580:FF:000012">
    <property type="entry name" value="Probable 6-oxopurine nucleoside phosphorylase"/>
    <property type="match status" value="1"/>
</dbReference>
<comment type="subcellular location">
    <subcellularLocation>
        <location evidence="4">Cytoplasm</location>
    </subcellularLocation>
    <subcellularLocation>
        <location evidence="4">Nucleus</location>
    </subcellularLocation>
</comment>
<dbReference type="PANTHER" id="PTHR42679:SF2">
    <property type="entry name" value="S-METHYL-5'-THIOADENOSINE PHOSPHORYLASE"/>
    <property type="match status" value="1"/>
</dbReference>
<comment type="subunit">
    <text evidence="4">Homotrimer.</text>
</comment>
<dbReference type="AlphaFoldDB" id="T2ME87"/>
<dbReference type="GeneID" id="100198432"/>
<dbReference type="InterPro" id="IPR035994">
    <property type="entry name" value="Nucleoside_phosphorylase_sf"/>
</dbReference>
<evidence type="ECO:0000313" key="6">
    <source>
        <dbReference type="EMBL" id="CDG70230.1"/>
    </source>
</evidence>
<comment type="pathway">
    <text evidence="4">Amino-acid biosynthesis; L-methionine biosynthesis via salvage pathway; S-methyl-5-thio-alpha-D-ribose 1-phosphate from S-methyl-5'-thioadenosine (phosphorylase route): step 1/1.</text>
</comment>
<protein>
    <recommendedName>
        <fullName evidence="4">S-methyl-5'-thioadenosine phosphorylase</fullName>
        <ecNumber evidence="4">2.4.2.28</ecNumber>
    </recommendedName>
    <alternativeName>
        <fullName evidence="4">5'-methylthioadenosine phosphorylase</fullName>
        <shortName evidence="4">MTA phosphorylase</shortName>
        <shortName evidence="4">MTAP</shortName>
        <shortName evidence="4">MTAPase</shortName>
    </alternativeName>
</protein>
<dbReference type="InterPro" id="IPR018099">
    <property type="entry name" value="Purine_phosphorylase-2_CS"/>
</dbReference>
<dbReference type="GO" id="GO:0017061">
    <property type="term" value="F:S-methyl-5-thioadenosine phosphorylase activity"/>
    <property type="evidence" value="ECO:0007669"/>
    <property type="project" value="UniProtKB-UniRule"/>
</dbReference>
<dbReference type="OMA" id="ADPFCPE"/>
<dbReference type="GO" id="GO:0019509">
    <property type="term" value="P:L-methionine salvage from methylthioadenosine"/>
    <property type="evidence" value="ECO:0007669"/>
    <property type="project" value="UniProtKB-UniRule"/>
</dbReference>
<dbReference type="GO" id="GO:0006166">
    <property type="term" value="P:purine ribonucleoside salvage"/>
    <property type="evidence" value="ECO:0007669"/>
    <property type="project" value="UniProtKB-KW"/>
</dbReference>
<dbReference type="GO" id="GO:0005829">
    <property type="term" value="C:cytosol"/>
    <property type="evidence" value="ECO:0007669"/>
    <property type="project" value="TreeGrafter"/>
</dbReference>
<dbReference type="GO" id="GO:0005634">
    <property type="term" value="C:nucleus"/>
    <property type="evidence" value="ECO:0007669"/>
    <property type="project" value="UniProtKB-SubCell"/>
</dbReference>
<dbReference type="Gene3D" id="3.40.50.1580">
    <property type="entry name" value="Nucleoside phosphorylase domain"/>
    <property type="match status" value="1"/>
</dbReference>
<dbReference type="Pfam" id="PF01048">
    <property type="entry name" value="PNP_UDP_1"/>
    <property type="match status" value="1"/>
</dbReference>
<keyword evidence="1 4" id="KW-0328">Glycosyltransferase</keyword>